<name>A0ABP0IFZ2_9DINO</name>
<reference evidence="1 2" key="1">
    <citation type="submission" date="2024-02" db="EMBL/GenBank/DDBJ databases">
        <authorList>
            <person name="Chen Y."/>
            <person name="Shah S."/>
            <person name="Dougan E. K."/>
            <person name="Thang M."/>
            <person name="Chan C."/>
        </authorList>
    </citation>
    <scope>NUCLEOTIDE SEQUENCE [LARGE SCALE GENOMIC DNA]</scope>
</reference>
<dbReference type="Proteomes" id="UP001642464">
    <property type="component" value="Unassembled WGS sequence"/>
</dbReference>
<accession>A0ABP0IFZ2</accession>
<evidence type="ECO:0000313" key="2">
    <source>
        <dbReference type="Proteomes" id="UP001642464"/>
    </source>
</evidence>
<organism evidence="1 2">
    <name type="scientific">Durusdinium trenchii</name>
    <dbReference type="NCBI Taxonomy" id="1381693"/>
    <lineage>
        <taxon>Eukaryota</taxon>
        <taxon>Sar</taxon>
        <taxon>Alveolata</taxon>
        <taxon>Dinophyceae</taxon>
        <taxon>Suessiales</taxon>
        <taxon>Symbiodiniaceae</taxon>
        <taxon>Durusdinium</taxon>
    </lineage>
</organism>
<gene>
    <name evidence="1" type="ORF">SCF082_LOCUS6959</name>
</gene>
<comment type="caution">
    <text evidence="1">The sequence shown here is derived from an EMBL/GenBank/DDBJ whole genome shotgun (WGS) entry which is preliminary data.</text>
</comment>
<keyword evidence="2" id="KW-1185">Reference proteome</keyword>
<dbReference type="EMBL" id="CAXAMM010003869">
    <property type="protein sequence ID" value="CAK9001518.1"/>
    <property type="molecule type" value="Genomic_DNA"/>
</dbReference>
<sequence>MPGKDDAGDFVLEAEIASVCGTLLVMHSFHYQHVSQRFKDFHWRFNVLIRAIHFAVGVIDNPKKHDVLAKTLCIMLTVKQRFGNVLDDEGHFEKKPNADLLSRLKLDSSAATEPKAMSDKIGQHLERAAAEKLCSKQSIALSLQEMMKVAYEACADLLDDYHPIFQFCLAVLSDLSTHIDAFAGDS</sequence>
<protein>
    <submittedName>
        <fullName evidence="1">Uncharacterized protein</fullName>
    </submittedName>
</protein>
<evidence type="ECO:0000313" key="1">
    <source>
        <dbReference type="EMBL" id="CAK9001518.1"/>
    </source>
</evidence>
<proteinExistence type="predicted"/>